<dbReference type="OMA" id="GYIRTHL"/>
<protein>
    <recommendedName>
        <fullName evidence="3">Peptidase A2 domain-containing protein</fullName>
    </recommendedName>
</protein>
<dbReference type="InterPro" id="IPR021109">
    <property type="entry name" value="Peptidase_aspartic_dom_sf"/>
</dbReference>
<keyword evidence="2" id="KW-1185">Reference proteome</keyword>
<feature type="non-terminal residue" evidence="1">
    <location>
        <position position="1"/>
    </location>
</feature>
<evidence type="ECO:0000313" key="1">
    <source>
        <dbReference type="EMBL" id="KJA22878.1"/>
    </source>
</evidence>
<dbReference type="EMBL" id="KN817546">
    <property type="protein sequence ID" value="KJA22878.1"/>
    <property type="molecule type" value="Genomic_DNA"/>
</dbReference>
<dbReference type="Gene3D" id="2.40.70.10">
    <property type="entry name" value="Acid Proteases"/>
    <property type="match status" value="1"/>
</dbReference>
<dbReference type="OrthoDB" id="3068303at2759"/>
<name>A0A0D2MGV7_HYPSF</name>
<organism evidence="1 2">
    <name type="scientific">Hypholoma sublateritium (strain FD-334 SS-4)</name>
    <dbReference type="NCBI Taxonomy" id="945553"/>
    <lineage>
        <taxon>Eukaryota</taxon>
        <taxon>Fungi</taxon>
        <taxon>Dikarya</taxon>
        <taxon>Basidiomycota</taxon>
        <taxon>Agaricomycotina</taxon>
        <taxon>Agaricomycetes</taxon>
        <taxon>Agaricomycetidae</taxon>
        <taxon>Agaricales</taxon>
        <taxon>Agaricineae</taxon>
        <taxon>Strophariaceae</taxon>
        <taxon>Hypholoma</taxon>
    </lineage>
</organism>
<gene>
    <name evidence="1" type="ORF">HYPSUDRAFT_125169</name>
</gene>
<accession>A0A0D2MGV7</accession>
<reference evidence="2" key="1">
    <citation type="submission" date="2014-04" db="EMBL/GenBank/DDBJ databases">
        <title>Evolutionary Origins and Diversification of the Mycorrhizal Mutualists.</title>
        <authorList>
            <consortium name="DOE Joint Genome Institute"/>
            <consortium name="Mycorrhizal Genomics Consortium"/>
            <person name="Kohler A."/>
            <person name="Kuo A."/>
            <person name="Nagy L.G."/>
            <person name="Floudas D."/>
            <person name="Copeland A."/>
            <person name="Barry K.W."/>
            <person name="Cichocki N."/>
            <person name="Veneault-Fourrey C."/>
            <person name="LaButti K."/>
            <person name="Lindquist E.A."/>
            <person name="Lipzen A."/>
            <person name="Lundell T."/>
            <person name="Morin E."/>
            <person name="Murat C."/>
            <person name="Riley R."/>
            <person name="Ohm R."/>
            <person name="Sun H."/>
            <person name="Tunlid A."/>
            <person name="Henrissat B."/>
            <person name="Grigoriev I.V."/>
            <person name="Hibbett D.S."/>
            <person name="Martin F."/>
        </authorList>
    </citation>
    <scope>NUCLEOTIDE SEQUENCE [LARGE SCALE GENOMIC DNA]</scope>
    <source>
        <strain evidence="2">FD-334 SS-4</strain>
    </source>
</reference>
<dbReference type="Proteomes" id="UP000054270">
    <property type="component" value="Unassembled WGS sequence"/>
</dbReference>
<evidence type="ECO:0008006" key="3">
    <source>
        <dbReference type="Google" id="ProtNLM"/>
    </source>
</evidence>
<dbReference type="STRING" id="945553.A0A0D2MGV7"/>
<dbReference type="AlphaFoldDB" id="A0A0D2MGV7"/>
<proteinExistence type="predicted"/>
<evidence type="ECO:0000313" key="2">
    <source>
        <dbReference type="Proteomes" id="UP000054270"/>
    </source>
</evidence>
<feature type="non-terminal residue" evidence="1">
    <location>
        <position position="267"/>
    </location>
</feature>
<dbReference type="CDD" id="cd00303">
    <property type="entry name" value="retropepsin_like"/>
    <property type="match status" value="1"/>
</dbReference>
<sequence length="267" mass="29190">IIVARKGRSLPEGMGSLGSRALQIKGCPLSPDAPAIAIRLDSGADITLMSEEYYNSLEEPPKIKEGLRMKLYHLTGHAKVLGYIRTHLFVTASNGAVIRFELEAYVVRNMKVPLLLGEDFQTTYELGLERSASGHSLVRVGRDNPLTIDASSSLSVDLGFEIRQAYVSQSFVRTKAIARGKAKSQVDSKQTVVTAVEDVLINAGAVHNVRVTGAFGDQKEWIVDKVIIGTDTQDVLAAPTTWIHSDHPYIPIANPSPRPWYIRVGDV</sequence>